<gene>
    <name evidence="3" type="ORF">KHA97_11560</name>
</gene>
<proteinExistence type="inferred from homology"/>
<dbReference type="InterPro" id="IPR036291">
    <property type="entry name" value="NAD(P)-bd_dom_sf"/>
</dbReference>
<dbReference type="PRINTS" id="PR00080">
    <property type="entry name" value="SDRFAMILY"/>
</dbReference>
<protein>
    <submittedName>
        <fullName evidence="3">Glucose 1-dehydrogenase</fullName>
        <ecNumber evidence="3">1.1.1.47</ecNumber>
    </submittedName>
</protein>
<keyword evidence="4" id="KW-1185">Reference proteome</keyword>
<evidence type="ECO:0000256" key="2">
    <source>
        <dbReference type="ARBA" id="ARBA00023002"/>
    </source>
</evidence>
<dbReference type="PROSITE" id="PS00061">
    <property type="entry name" value="ADH_SHORT"/>
    <property type="match status" value="1"/>
</dbReference>
<evidence type="ECO:0000256" key="1">
    <source>
        <dbReference type="ARBA" id="ARBA00006484"/>
    </source>
</evidence>
<dbReference type="AlphaFoldDB" id="A0A942YIT7"/>
<dbReference type="SUPFAM" id="SSF51735">
    <property type="entry name" value="NAD(P)-binding Rossmann-fold domains"/>
    <property type="match status" value="1"/>
</dbReference>
<name>A0A942YIT7_9BACI</name>
<comment type="similarity">
    <text evidence="1">Belongs to the short-chain dehydrogenases/reductases (SDR) family.</text>
</comment>
<dbReference type="GO" id="GO:0047936">
    <property type="term" value="F:glucose 1-dehydrogenase [NAD(P)+] activity"/>
    <property type="evidence" value="ECO:0007669"/>
    <property type="project" value="UniProtKB-EC"/>
</dbReference>
<dbReference type="PANTHER" id="PTHR42760:SF115">
    <property type="entry name" value="3-OXOACYL-[ACYL-CARRIER-PROTEIN] REDUCTASE FABG"/>
    <property type="match status" value="1"/>
</dbReference>
<dbReference type="EC" id="1.1.1.47" evidence="3"/>
<dbReference type="FunFam" id="3.40.50.720:FF:000084">
    <property type="entry name" value="Short-chain dehydrogenase reductase"/>
    <property type="match status" value="1"/>
</dbReference>
<keyword evidence="2 3" id="KW-0560">Oxidoreductase</keyword>
<evidence type="ECO:0000313" key="4">
    <source>
        <dbReference type="Proteomes" id="UP000681414"/>
    </source>
</evidence>
<dbReference type="Proteomes" id="UP000681414">
    <property type="component" value="Unassembled WGS sequence"/>
</dbReference>
<dbReference type="PRINTS" id="PR00081">
    <property type="entry name" value="GDHRDH"/>
</dbReference>
<organism evidence="3 4">
    <name type="scientific">Lederbergia citri</name>
    <dbReference type="NCBI Taxonomy" id="2833580"/>
    <lineage>
        <taxon>Bacteria</taxon>
        <taxon>Bacillati</taxon>
        <taxon>Bacillota</taxon>
        <taxon>Bacilli</taxon>
        <taxon>Bacillales</taxon>
        <taxon>Bacillaceae</taxon>
        <taxon>Lederbergia</taxon>
    </lineage>
</organism>
<dbReference type="EMBL" id="JAGYPG010000002">
    <property type="protein sequence ID" value="MBS4195696.1"/>
    <property type="molecule type" value="Genomic_DNA"/>
</dbReference>
<evidence type="ECO:0000313" key="3">
    <source>
        <dbReference type="EMBL" id="MBS4195696.1"/>
    </source>
</evidence>
<dbReference type="Gene3D" id="3.40.50.720">
    <property type="entry name" value="NAD(P)-binding Rossmann-like Domain"/>
    <property type="match status" value="1"/>
</dbReference>
<accession>A0A942YIT7</accession>
<comment type="caution">
    <text evidence="3">The sequence shown here is derived from an EMBL/GenBank/DDBJ whole genome shotgun (WGS) entry which is preliminary data.</text>
</comment>
<dbReference type="GO" id="GO:0008206">
    <property type="term" value="P:bile acid metabolic process"/>
    <property type="evidence" value="ECO:0007669"/>
    <property type="project" value="UniProtKB-ARBA"/>
</dbReference>
<dbReference type="NCBIfam" id="NF005559">
    <property type="entry name" value="PRK07231.1"/>
    <property type="match status" value="1"/>
</dbReference>
<dbReference type="RefSeq" id="WP_213124895.1">
    <property type="nucleotide sequence ID" value="NZ_JAGYPG010000002.1"/>
</dbReference>
<dbReference type="InterPro" id="IPR002347">
    <property type="entry name" value="SDR_fam"/>
</dbReference>
<dbReference type="Pfam" id="PF13561">
    <property type="entry name" value="adh_short_C2"/>
    <property type="match status" value="1"/>
</dbReference>
<reference evidence="3 4" key="1">
    <citation type="submission" date="2021-05" db="EMBL/GenBank/DDBJ databases">
        <title>Novel Bacillus species.</title>
        <authorList>
            <person name="Liu G."/>
        </authorList>
    </citation>
    <scope>NUCLEOTIDE SEQUENCE [LARGE SCALE GENOMIC DNA]</scope>
    <source>
        <strain evidence="4">FJAT-49780</strain>
    </source>
</reference>
<dbReference type="InterPro" id="IPR020904">
    <property type="entry name" value="Sc_DH/Rdtase_CS"/>
</dbReference>
<sequence length="255" mass="27616">MSSNLFSLKGKTALITGGCQGLGLEFARALASAGANVAITSRDVEKAENAALELSNQYETTISGYAVDVLDAKQIDELVKRVIDEFGSIDILINNAGVNIRKPLLDYDEKSWDLVQETNLKAPFLVSKAVAPHMIKQRYGRIINLASMLGMVGLAERSAYCSSKGGLIQLTKVMALEWAEYNITANAICPGPFATELNQVVINNPEANQFFLDHLPIKRWGKPDELAGLIIYLASEASSFMTGSSIVIDGGWTVE</sequence>
<dbReference type="PANTHER" id="PTHR42760">
    <property type="entry name" value="SHORT-CHAIN DEHYDROGENASES/REDUCTASES FAMILY MEMBER"/>
    <property type="match status" value="1"/>
</dbReference>